<sequence length="224" mass="24323">MVLKKKELIAASLVVLIGMAGYLNWSYQDTVRVTDGESYIETGKKLGEAQYVSGVDENVEDTAAEAGTEETAEADNTAETAAEPENAEGNIESEETAAEAAGVETVTDTGGYFEQARLNRETSRSKSLEILNSTAENTNFDEETRQKAGDKIIETAANVEHENAMESLAQSKGYSEICVYVDEGMANIMVRKPDFGDEDVVKLTEMATETLNISANNIKIVEVR</sequence>
<dbReference type="InterPro" id="IPR024232">
    <property type="entry name" value="SpoIIIAH"/>
</dbReference>
<dbReference type="Proteomes" id="UP000824165">
    <property type="component" value="Unassembled WGS sequence"/>
</dbReference>
<gene>
    <name evidence="2" type="ORF">IAA60_01840</name>
</gene>
<comment type="caution">
    <text evidence="2">The sequence shown here is derived from an EMBL/GenBank/DDBJ whole genome shotgun (WGS) entry which is preliminary data.</text>
</comment>
<evidence type="ECO:0000313" key="3">
    <source>
        <dbReference type="Proteomes" id="UP000824165"/>
    </source>
</evidence>
<dbReference type="Pfam" id="PF12685">
    <property type="entry name" value="SpoIIIAH"/>
    <property type="match status" value="1"/>
</dbReference>
<reference evidence="2" key="1">
    <citation type="submission" date="2020-10" db="EMBL/GenBank/DDBJ databases">
        <authorList>
            <person name="Gilroy R."/>
        </authorList>
    </citation>
    <scope>NUCLEOTIDE SEQUENCE</scope>
    <source>
        <strain evidence="2">CHK181-108</strain>
    </source>
</reference>
<dbReference type="Gene3D" id="1.10.287.4300">
    <property type="entry name" value="Stage III sporulation protein AH-like"/>
    <property type="match status" value="1"/>
</dbReference>
<feature type="compositionally biased region" description="Low complexity" evidence="1">
    <location>
        <begin position="98"/>
        <end position="109"/>
    </location>
</feature>
<feature type="compositionally biased region" description="Low complexity" evidence="1">
    <location>
        <begin position="74"/>
        <end position="89"/>
    </location>
</feature>
<feature type="region of interest" description="Disordered" evidence="1">
    <location>
        <begin position="61"/>
        <end position="112"/>
    </location>
</feature>
<protein>
    <submittedName>
        <fullName evidence="2">SpoIIIAH-like family protein</fullName>
    </submittedName>
</protein>
<feature type="compositionally biased region" description="Acidic residues" evidence="1">
    <location>
        <begin position="61"/>
        <end position="73"/>
    </location>
</feature>
<dbReference type="EMBL" id="DVLU01000015">
    <property type="protein sequence ID" value="HIT84625.1"/>
    <property type="molecule type" value="Genomic_DNA"/>
</dbReference>
<evidence type="ECO:0000313" key="2">
    <source>
        <dbReference type="EMBL" id="HIT84625.1"/>
    </source>
</evidence>
<proteinExistence type="predicted"/>
<organism evidence="2 3">
    <name type="scientific">Candidatus Ornithomonoglobus intestinigallinarum</name>
    <dbReference type="NCBI Taxonomy" id="2840894"/>
    <lineage>
        <taxon>Bacteria</taxon>
        <taxon>Bacillati</taxon>
        <taxon>Bacillota</taxon>
        <taxon>Clostridia</taxon>
        <taxon>Candidatus Ornithomonoglobus</taxon>
    </lineage>
</organism>
<dbReference type="InterPro" id="IPR038503">
    <property type="entry name" value="SpoIIIAH_sf"/>
</dbReference>
<dbReference type="AlphaFoldDB" id="A0A9D1H162"/>
<accession>A0A9D1H162</accession>
<name>A0A9D1H162_9FIRM</name>
<evidence type="ECO:0000256" key="1">
    <source>
        <dbReference type="SAM" id="MobiDB-lite"/>
    </source>
</evidence>
<reference evidence="2" key="2">
    <citation type="journal article" date="2021" name="PeerJ">
        <title>Extensive microbial diversity within the chicken gut microbiome revealed by metagenomics and culture.</title>
        <authorList>
            <person name="Gilroy R."/>
            <person name="Ravi A."/>
            <person name="Getino M."/>
            <person name="Pursley I."/>
            <person name="Horton D.L."/>
            <person name="Alikhan N.F."/>
            <person name="Baker D."/>
            <person name="Gharbi K."/>
            <person name="Hall N."/>
            <person name="Watson M."/>
            <person name="Adriaenssens E.M."/>
            <person name="Foster-Nyarko E."/>
            <person name="Jarju S."/>
            <person name="Secka A."/>
            <person name="Antonio M."/>
            <person name="Oren A."/>
            <person name="Chaudhuri R.R."/>
            <person name="La Ragione R."/>
            <person name="Hildebrand F."/>
            <person name="Pallen M.J."/>
        </authorList>
    </citation>
    <scope>NUCLEOTIDE SEQUENCE</scope>
    <source>
        <strain evidence="2">CHK181-108</strain>
    </source>
</reference>